<dbReference type="EC" id="4.3.1.17" evidence="4"/>
<keyword evidence="6" id="KW-0004">4Fe-4S</keyword>
<evidence type="ECO:0000313" key="14">
    <source>
        <dbReference type="EMBL" id="MCY0389147.1"/>
    </source>
</evidence>
<evidence type="ECO:0000256" key="11">
    <source>
        <dbReference type="ARBA" id="ARBA00049406"/>
    </source>
</evidence>
<comment type="caution">
    <text evidence="14">The sequence shown here is derived from an EMBL/GenBank/DDBJ whole genome shotgun (WGS) entry which is preliminary data.</text>
</comment>
<dbReference type="Proteomes" id="UP001082899">
    <property type="component" value="Unassembled WGS sequence"/>
</dbReference>
<comment type="similarity">
    <text evidence="3">Belongs to the iron-sulfur dependent L-serine dehydratase family.</text>
</comment>
<dbReference type="Pfam" id="PF03313">
    <property type="entry name" value="SDH_alpha"/>
    <property type="match status" value="1"/>
</dbReference>
<dbReference type="InterPro" id="IPR051318">
    <property type="entry name" value="Fe-S_L-Ser"/>
</dbReference>
<feature type="domain" description="Serine dehydratase-like alpha subunit" evidence="12">
    <location>
        <begin position="227"/>
        <end position="510"/>
    </location>
</feature>
<dbReference type="InterPro" id="IPR029009">
    <property type="entry name" value="ASB_dom_sf"/>
</dbReference>
<keyword evidence="8" id="KW-0408">Iron</keyword>
<comment type="pathway">
    <text evidence="2">Carbohydrate biosynthesis; gluconeogenesis.</text>
</comment>
<dbReference type="Pfam" id="PF03315">
    <property type="entry name" value="SDH_beta"/>
    <property type="match status" value="1"/>
</dbReference>
<dbReference type="RefSeq" id="WP_267849044.1">
    <property type="nucleotide sequence ID" value="NZ_JAPMXC010000010.1"/>
</dbReference>
<name>A0ABT3ZS98_9BURK</name>
<evidence type="ECO:0000259" key="12">
    <source>
        <dbReference type="Pfam" id="PF03313"/>
    </source>
</evidence>
<dbReference type="EMBL" id="JAPMXC010000010">
    <property type="protein sequence ID" value="MCY0389147.1"/>
    <property type="molecule type" value="Genomic_DNA"/>
</dbReference>
<keyword evidence="15" id="KW-1185">Reference proteome</keyword>
<evidence type="ECO:0000256" key="6">
    <source>
        <dbReference type="ARBA" id="ARBA00022485"/>
    </source>
</evidence>
<dbReference type="SUPFAM" id="SSF143548">
    <property type="entry name" value="Serine metabolism enzymes domain"/>
    <property type="match status" value="1"/>
</dbReference>
<evidence type="ECO:0000256" key="10">
    <source>
        <dbReference type="ARBA" id="ARBA00023239"/>
    </source>
</evidence>
<evidence type="ECO:0000313" key="15">
    <source>
        <dbReference type="Proteomes" id="UP001082899"/>
    </source>
</evidence>
<accession>A0ABT3ZS98</accession>
<evidence type="ECO:0000256" key="4">
    <source>
        <dbReference type="ARBA" id="ARBA00012093"/>
    </source>
</evidence>
<evidence type="ECO:0000256" key="9">
    <source>
        <dbReference type="ARBA" id="ARBA00023014"/>
    </source>
</evidence>
<dbReference type="PANTHER" id="PTHR30182:SF1">
    <property type="entry name" value="L-SERINE DEHYDRATASE 1"/>
    <property type="match status" value="1"/>
</dbReference>
<comment type="cofactor">
    <cofactor evidence="1">
        <name>[4Fe-4S] cluster</name>
        <dbReference type="ChEBI" id="CHEBI:49883"/>
    </cofactor>
</comment>
<keyword evidence="9" id="KW-0411">Iron-sulfur</keyword>
<evidence type="ECO:0000256" key="1">
    <source>
        <dbReference type="ARBA" id="ARBA00001966"/>
    </source>
</evidence>
<proteinExistence type="inferred from homology"/>
<keyword evidence="10 14" id="KW-0456">Lyase</keyword>
<evidence type="ECO:0000256" key="3">
    <source>
        <dbReference type="ARBA" id="ARBA00008636"/>
    </source>
</evidence>
<comment type="catalytic activity">
    <reaction evidence="11">
        <text>L-serine = pyruvate + NH4(+)</text>
        <dbReference type="Rhea" id="RHEA:19169"/>
        <dbReference type="ChEBI" id="CHEBI:15361"/>
        <dbReference type="ChEBI" id="CHEBI:28938"/>
        <dbReference type="ChEBI" id="CHEBI:33384"/>
        <dbReference type="EC" id="4.3.1.17"/>
    </reaction>
</comment>
<dbReference type="InterPro" id="IPR005131">
    <property type="entry name" value="Ser_deHydtase_bsu"/>
</dbReference>
<gene>
    <name evidence="14" type="ORF">OVY01_18540</name>
</gene>
<organism evidence="14 15">
    <name type="scientific">Robbsia betulipollinis</name>
    <dbReference type="NCBI Taxonomy" id="2981849"/>
    <lineage>
        <taxon>Bacteria</taxon>
        <taxon>Pseudomonadati</taxon>
        <taxon>Pseudomonadota</taxon>
        <taxon>Betaproteobacteria</taxon>
        <taxon>Burkholderiales</taxon>
        <taxon>Burkholderiaceae</taxon>
        <taxon>Robbsia</taxon>
    </lineage>
</organism>
<dbReference type="InterPro" id="IPR004644">
    <property type="entry name" value="Fe-S_L-Ser_mono"/>
</dbReference>
<protein>
    <recommendedName>
        <fullName evidence="4">L-serine ammonia-lyase</fullName>
        <ecNumber evidence="4">4.3.1.17</ecNumber>
    </recommendedName>
</protein>
<evidence type="ECO:0000256" key="5">
    <source>
        <dbReference type="ARBA" id="ARBA00022432"/>
    </source>
</evidence>
<feature type="domain" description="Serine dehydratase beta chain" evidence="13">
    <location>
        <begin position="4"/>
        <end position="153"/>
    </location>
</feature>
<dbReference type="NCBIfam" id="TIGR00720">
    <property type="entry name" value="sda_mono"/>
    <property type="match status" value="1"/>
</dbReference>
<evidence type="ECO:0000256" key="7">
    <source>
        <dbReference type="ARBA" id="ARBA00022723"/>
    </source>
</evidence>
<dbReference type="InterPro" id="IPR005130">
    <property type="entry name" value="Ser_deHydtase-like_asu"/>
</dbReference>
<dbReference type="Gene3D" id="3.30.1330.90">
    <property type="entry name" value="D-3-phosphoglycerate dehydrogenase, domain 3"/>
    <property type="match status" value="1"/>
</dbReference>
<evidence type="ECO:0000256" key="8">
    <source>
        <dbReference type="ARBA" id="ARBA00023004"/>
    </source>
</evidence>
<dbReference type="GO" id="GO:0003941">
    <property type="term" value="F:L-serine ammonia-lyase activity"/>
    <property type="evidence" value="ECO:0007669"/>
    <property type="project" value="UniProtKB-EC"/>
</dbReference>
<evidence type="ECO:0000256" key="2">
    <source>
        <dbReference type="ARBA" id="ARBA00004742"/>
    </source>
</evidence>
<keyword evidence="5" id="KW-0312">Gluconeogenesis</keyword>
<reference evidence="14" key="1">
    <citation type="submission" date="2022-11" db="EMBL/GenBank/DDBJ databases">
        <title>Robbsia betulipollinis sp. nov., isolated from pollen of birch (Betula pendula).</title>
        <authorList>
            <person name="Shi H."/>
            <person name="Ambika Manirajan B."/>
            <person name="Ratering S."/>
            <person name="Geissler-Plaum R."/>
            <person name="Schnell S."/>
        </authorList>
    </citation>
    <scope>NUCLEOTIDE SEQUENCE</scope>
    <source>
        <strain evidence="14">Bb-Pol-6</strain>
    </source>
</reference>
<sequence length="516" mass="53233">MAVSVFDLFKIGIGPSSSHTVGPMRAALLFVEALARAGRLEQVASVKVGLYGSLGATGRGHGTDRGVMLGLMGEAPDTIDATSIDARLLTVTQTCRLALLGRHTIDFKPRDQIGFYRQALPAHPNALTLSARDAAGAIVRETTYLSVGGGFVVPLAAGGAAEARGGADEAETAGADVAGADAAEAGATSGVTAPGTGGLLKLPLPPAPAAPFPFRSGAQMLDMARTSGLSIAQMMWANEQVARTDARIHEELARIWQVMQECVVQGCTASAPAARHAVDDGQPMAVPGLTLPGPLHVRRRAPELYRNLSARSASGQVDPLSSIDWLNLFAIAVNEQNAAGGRVVTAPTNGAAGIIPAVLHYYTRFVPDANPAGVETFLLSAAAIGLLYKLNASISGAEVGCQGEVGVACSMAAAGLTAVMGGTPEQVEYAAEIGMEHNLGLTCDPVGGRVQIPCIERNAMGAVKALNASRMALQSDGDHYVSLDSVIKTMRETGADMKTKYKETSRGGLAVNITEC</sequence>
<evidence type="ECO:0000259" key="13">
    <source>
        <dbReference type="Pfam" id="PF03315"/>
    </source>
</evidence>
<dbReference type="PANTHER" id="PTHR30182">
    <property type="entry name" value="L-SERINE DEHYDRATASE"/>
    <property type="match status" value="1"/>
</dbReference>
<keyword evidence="7" id="KW-0479">Metal-binding</keyword>